<protein>
    <submittedName>
        <fullName evidence="3">Monocarboxylate transporter 9</fullName>
    </submittedName>
</protein>
<keyword evidence="2" id="KW-0472">Membrane</keyword>
<feature type="compositionally biased region" description="Basic and acidic residues" evidence="1">
    <location>
        <begin position="242"/>
        <end position="251"/>
    </location>
</feature>
<feature type="compositionally biased region" description="Acidic residues" evidence="1">
    <location>
        <begin position="285"/>
        <end position="297"/>
    </location>
</feature>
<feature type="transmembrane region" description="Helical" evidence="2">
    <location>
        <begin position="431"/>
        <end position="453"/>
    </location>
</feature>
<keyword evidence="4" id="KW-1185">Reference proteome</keyword>
<feature type="compositionally biased region" description="Basic and acidic residues" evidence="1">
    <location>
        <begin position="1280"/>
        <end position="1289"/>
    </location>
</feature>
<dbReference type="CDD" id="cd06174">
    <property type="entry name" value="MFS"/>
    <property type="match status" value="1"/>
</dbReference>
<reference evidence="3 4" key="1">
    <citation type="journal article" date="2015" name="Nat. Commun.">
        <title>Outbred genome sequencing and CRISPR/Cas9 gene editing in butterflies.</title>
        <authorList>
            <person name="Li X."/>
            <person name="Fan D."/>
            <person name="Zhang W."/>
            <person name="Liu G."/>
            <person name="Zhang L."/>
            <person name="Zhao L."/>
            <person name="Fang X."/>
            <person name="Chen L."/>
            <person name="Dong Y."/>
            <person name="Chen Y."/>
            <person name="Ding Y."/>
            <person name="Zhao R."/>
            <person name="Feng M."/>
            <person name="Zhu Y."/>
            <person name="Feng Y."/>
            <person name="Jiang X."/>
            <person name="Zhu D."/>
            <person name="Xiang H."/>
            <person name="Feng X."/>
            <person name="Li S."/>
            <person name="Wang J."/>
            <person name="Zhang G."/>
            <person name="Kronforst M.R."/>
            <person name="Wang W."/>
        </authorList>
    </citation>
    <scope>NUCLEOTIDE SEQUENCE [LARGE SCALE GENOMIC DNA]</scope>
    <source>
        <strain evidence="3">Ya'a_city_454_Pm</strain>
        <tissue evidence="3">Whole body</tissue>
    </source>
</reference>
<feature type="region of interest" description="Disordered" evidence="1">
    <location>
        <begin position="285"/>
        <end position="304"/>
    </location>
</feature>
<evidence type="ECO:0000313" key="4">
    <source>
        <dbReference type="Proteomes" id="UP000053240"/>
    </source>
</evidence>
<accession>A0A194R4C7</accession>
<feature type="transmembrane region" description="Helical" evidence="2">
    <location>
        <begin position="494"/>
        <end position="515"/>
    </location>
</feature>
<dbReference type="InterPro" id="IPR036259">
    <property type="entry name" value="MFS_trans_sf"/>
</dbReference>
<feature type="region of interest" description="Disordered" evidence="1">
    <location>
        <begin position="1273"/>
        <end position="1308"/>
    </location>
</feature>
<feature type="transmembrane region" description="Helical" evidence="2">
    <location>
        <begin position="49"/>
        <end position="69"/>
    </location>
</feature>
<gene>
    <name evidence="3" type="ORF">RR48_06672</name>
</gene>
<evidence type="ECO:0000313" key="3">
    <source>
        <dbReference type="EMBL" id="KPJ12532.1"/>
    </source>
</evidence>
<feature type="transmembrane region" description="Helical" evidence="2">
    <location>
        <begin position="521"/>
        <end position="543"/>
    </location>
</feature>
<keyword evidence="2" id="KW-1133">Transmembrane helix</keyword>
<dbReference type="Gene3D" id="1.20.1250.20">
    <property type="entry name" value="MFS general substrate transporter like domains"/>
    <property type="match status" value="2"/>
</dbReference>
<feature type="compositionally biased region" description="Polar residues" evidence="1">
    <location>
        <begin position="1290"/>
        <end position="1308"/>
    </location>
</feature>
<dbReference type="InParanoid" id="A0A194R4C7"/>
<organism evidence="3 4">
    <name type="scientific">Papilio machaon</name>
    <name type="common">Old World swallowtail butterfly</name>
    <dbReference type="NCBI Taxonomy" id="76193"/>
    <lineage>
        <taxon>Eukaryota</taxon>
        <taxon>Metazoa</taxon>
        <taxon>Ecdysozoa</taxon>
        <taxon>Arthropoda</taxon>
        <taxon>Hexapoda</taxon>
        <taxon>Insecta</taxon>
        <taxon>Pterygota</taxon>
        <taxon>Neoptera</taxon>
        <taxon>Endopterygota</taxon>
        <taxon>Lepidoptera</taxon>
        <taxon>Glossata</taxon>
        <taxon>Ditrysia</taxon>
        <taxon>Papilionoidea</taxon>
        <taxon>Papilionidae</taxon>
        <taxon>Papilioninae</taxon>
        <taxon>Papilio</taxon>
    </lineage>
</organism>
<feature type="region of interest" description="Disordered" evidence="1">
    <location>
        <begin position="242"/>
        <end position="275"/>
    </location>
</feature>
<dbReference type="InterPro" id="IPR011701">
    <property type="entry name" value="MFS"/>
</dbReference>
<feature type="transmembrane region" description="Helical" evidence="2">
    <location>
        <begin position="81"/>
        <end position="107"/>
    </location>
</feature>
<evidence type="ECO:0000256" key="1">
    <source>
        <dbReference type="SAM" id="MobiDB-lite"/>
    </source>
</evidence>
<dbReference type="PANTHER" id="PTHR11360">
    <property type="entry name" value="MONOCARBOXYLATE TRANSPORTER"/>
    <property type="match status" value="1"/>
</dbReference>
<feature type="transmembrane region" description="Helical" evidence="2">
    <location>
        <begin position="167"/>
        <end position="191"/>
    </location>
</feature>
<feature type="transmembrane region" description="Helical" evidence="2">
    <location>
        <begin position="564"/>
        <end position="588"/>
    </location>
</feature>
<feature type="transmembrane region" description="Helical" evidence="2">
    <location>
        <begin position="465"/>
        <end position="487"/>
    </location>
</feature>
<dbReference type="EMBL" id="KQ460761">
    <property type="protein sequence ID" value="KPJ12532.1"/>
    <property type="molecule type" value="Genomic_DNA"/>
</dbReference>
<evidence type="ECO:0000256" key="2">
    <source>
        <dbReference type="SAM" id="Phobius"/>
    </source>
</evidence>
<dbReference type="Pfam" id="PF07690">
    <property type="entry name" value="MFS_1"/>
    <property type="match status" value="1"/>
</dbReference>
<dbReference type="GO" id="GO:0008028">
    <property type="term" value="F:monocarboxylic acid transmembrane transporter activity"/>
    <property type="evidence" value="ECO:0007669"/>
    <property type="project" value="TreeGrafter"/>
</dbReference>
<dbReference type="PANTHER" id="PTHR11360:SF284">
    <property type="entry name" value="EG:103B4.3 PROTEIN-RELATED"/>
    <property type="match status" value="1"/>
</dbReference>
<name>A0A194R4C7_PAPMA</name>
<dbReference type="Proteomes" id="UP000053240">
    <property type="component" value="Unassembled WGS sequence"/>
</dbReference>
<proteinExistence type="predicted"/>
<feature type="region of interest" description="Disordered" evidence="1">
    <location>
        <begin position="731"/>
        <end position="751"/>
    </location>
</feature>
<dbReference type="InterPro" id="IPR050327">
    <property type="entry name" value="Proton-linked_MCT"/>
</dbReference>
<dbReference type="SUPFAM" id="SSF103473">
    <property type="entry name" value="MFS general substrate transporter"/>
    <property type="match status" value="1"/>
</dbReference>
<keyword evidence="2" id="KW-0812">Transmembrane</keyword>
<sequence length="1586" mass="178665">MEVDTRSSGANWRWSLLFSVVFLNICLPSLVLAYGVLWLHLTSLDVPAWLGLFTPTIYLLTFGLTQCWFREAADSWGGSMGYRAMAAVGIMVTVASLVACAFVPLYLQPFIYGVFGGLGSSLISAQVDAVIFETYDSRLAIIRGICNTGQAVGQSLFPHIISVLINYYGYSFSFIVLGGIILQVLPAVLFLKIDESVRRSGVCSRYSDFYTNYTGFQNDGVDNYYTAELQLTDLSKKCWKSPSDDNLHREDEEVAEDEVAGTITPPPSPEERRRNIFGVDILPDIPEESEESDDEVEQASTVKESSNNQRRFSLAIKRLSTLGDNLDEYITKQIRKDSKEDLNNFNNKEHSEIEVTYDNISPMTEIHREKILNSFSFRYQSTVTNIKRRFWIPSYRVYRVKRRLLYFMYNINDTFIKPLTRSLSCWRFYPALLLTFVKLCLTAVFLSLIPMIAQQVRPKIGMFETNFLLSLHGFTWICFLLSTPWLAQTPKRNFKYVAVFGLITSTIACFVFAQTNNHDSFAIGCVISGLGYGAVTSCCETAVQDFVGARKWPKFHSTLETLSATLLTLFVVGLSFIIDVGGGVSMTVGNIVLSCPPTTFCDENNTFECEYRTSTSITPNPTSQDTDITTETTEARLTTNIYDEFLFTSDSQQAEENTVFPTQQKYIIPGNANVIFDDTDNAVLVYGNIDSEVVNSTSINEKITKNVNVTNSENINDVKNKIIDMNKKFTRRDKEPTPKLEESRNELSTDTTDKMMTSFSEIPSDSVTTEESSTLEYVTNTKNIEISATTSISLPDIGSELSNITRNSSNLKNISENIIKNNKNIDIETNFTVNKLADNELSSIIIERSPFNALESNSNLSNAVSNDVNNSHNDEIITDKAKELLNMATESYIQNTTYSRDISPNSSVHLNETFSTIPEESLILTTSTPVKIVTSNLNTPTEIYAQNDVFSRGIVLPDSLDFNSTGNVLKITTLRSDKLGDNENIIFFEDLVHPTTKVDNVTSHMSTTTKTYSLNGIMPNPIIPPESSELDITFADILKVNKDLTDLQTPKQLYFTEKAVLNSTIKPDNQESSKDTNYSSFDNDLHIKLGKYINKFNFDVRNSTGQDTITDKNFHIRNKNTNTANIDSESSNVSTDLNTDIITDKTMLGMETLNSTLYTDVEAITEFNTENVVTLQQTNSYQTTLRSNDLGEIKNTFFEDTDYSVLIFPASTVETLVTELSTTPKTYLQNDIISNPIIPNDYPDSDISFDDLIKGNEDFIELKSPLQIPFTDRPISDFTGRSESRESLRNFRSTSQNNSSNYDITSNSSEKVTKTNDIFDRTETITNNISVANVTDPHEHFVNNEAVIVANESTNKELLLNKTNTTLNSALLIPNTKNVLNTTKIRKEIIEKIPNADEIISPRYNLTNHGLNITTDLDVKNYTDLNKTQYSLGDEKRVIDKVPLSNVLLKNVTGNFQNLNEKDIEEVEIMNTTSFIRTLDDIRKDNQTIKRSDSELLNDRINELIYPTQFPTETSYSFTNTESATLNYNISENKTINLLKNNTIDLFKRVMVENMTEALMPNYNGKILKNDSVVHIEDTTKHRICQ</sequence>
<feature type="transmembrane region" description="Helical" evidence="2">
    <location>
        <begin position="12"/>
        <end position="37"/>
    </location>
</feature>